<comment type="function">
    <text evidence="1">Thiol-specific peroxidase that catalyzes the reduction of hydrogen peroxide and organic hydroperoxides to water and alcohols, respectively. Plays a role in cell protection against oxidative stress by detoxifying peroxides and as sensor of hydrogen peroxide-mediated signaling events.</text>
</comment>
<accession>A0A2H0BS64</accession>
<dbReference type="PIRSF" id="PIRSF000239">
    <property type="entry name" value="AHPC"/>
    <property type="match status" value="1"/>
</dbReference>
<dbReference type="PROSITE" id="PS51352">
    <property type="entry name" value="THIOREDOXIN_2"/>
    <property type="match status" value="1"/>
</dbReference>
<keyword evidence="7" id="KW-1015">Disulfide bond</keyword>
<dbReference type="PANTHER" id="PTHR42801:SF4">
    <property type="entry name" value="AHPC_TSA FAMILY PROTEIN"/>
    <property type="match status" value="1"/>
</dbReference>
<evidence type="ECO:0000256" key="12">
    <source>
        <dbReference type="PIRSR" id="PIRSR000239-1"/>
    </source>
</evidence>
<dbReference type="InterPro" id="IPR036249">
    <property type="entry name" value="Thioredoxin-like_sf"/>
</dbReference>
<dbReference type="InterPro" id="IPR050924">
    <property type="entry name" value="Peroxiredoxin_BCP/PrxQ"/>
</dbReference>
<evidence type="ECO:0000256" key="1">
    <source>
        <dbReference type="ARBA" id="ARBA00003330"/>
    </source>
</evidence>
<evidence type="ECO:0000256" key="11">
    <source>
        <dbReference type="ARBA" id="ARBA00049091"/>
    </source>
</evidence>
<dbReference type="GO" id="GO:0005737">
    <property type="term" value="C:cytoplasm"/>
    <property type="evidence" value="ECO:0007669"/>
    <property type="project" value="TreeGrafter"/>
</dbReference>
<comment type="similarity">
    <text evidence="10">Belongs to the peroxiredoxin family. BCP/PrxQ subfamily.</text>
</comment>
<comment type="catalytic activity">
    <reaction evidence="11">
        <text>a hydroperoxide + [thioredoxin]-dithiol = an alcohol + [thioredoxin]-disulfide + H2O</text>
        <dbReference type="Rhea" id="RHEA:62620"/>
        <dbReference type="Rhea" id="RHEA-COMP:10698"/>
        <dbReference type="Rhea" id="RHEA-COMP:10700"/>
        <dbReference type="ChEBI" id="CHEBI:15377"/>
        <dbReference type="ChEBI" id="CHEBI:29950"/>
        <dbReference type="ChEBI" id="CHEBI:30879"/>
        <dbReference type="ChEBI" id="CHEBI:35924"/>
        <dbReference type="ChEBI" id="CHEBI:50058"/>
        <dbReference type="EC" id="1.11.1.24"/>
    </reaction>
</comment>
<evidence type="ECO:0000256" key="10">
    <source>
        <dbReference type="ARBA" id="ARBA00038489"/>
    </source>
</evidence>
<evidence type="ECO:0000256" key="6">
    <source>
        <dbReference type="ARBA" id="ARBA00023002"/>
    </source>
</evidence>
<comment type="caution">
    <text evidence="14">The sequence shown here is derived from an EMBL/GenBank/DDBJ whole genome shotgun (WGS) entry which is preliminary data.</text>
</comment>
<dbReference type="PANTHER" id="PTHR42801">
    <property type="entry name" value="THIOREDOXIN-DEPENDENT PEROXIDE REDUCTASE"/>
    <property type="match status" value="1"/>
</dbReference>
<comment type="subunit">
    <text evidence="2">Monomer.</text>
</comment>
<keyword evidence="4" id="KW-0575">Peroxidase</keyword>
<name>A0A2H0BS64_9BACT</name>
<keyword evidence="6" id="KW-0560">Oxidoreductase</keyword>
<evidence type="ECO:0000313" key="14">
    <source>
        <dbReference type="EMBL" id="PIP60517.1"/>
    </source>
</evidence>
<dbReference type="EMBL" id="PCSZ01000056">
    <property type="protein sequence ID" value="PIP60517.1"/>
    <property type="molecule type" value="Genomic_DNA"/>
</dbReference>
<keyword evidence="5" id="KW-0049">Antioxidant</keyword>
<gene>
    <name evidence="14" type="ORF">COX00_02825</name>
</gene>
<evidence type="ECO:0000256" key="5">
    <source>
        <dbReference type="ARBA" id="ARBA00022862"/>
    </source>
</evidence>
<evidence type="ECO:0000256" key="7">
    <source>
        <dbReference type="ARBA" id="ARBA00023157"/>
    </source>
</evidence>
<dbReference type="EC" id="1.11.1.24" evidence="3"/>
<evidence type="ECO:0000256" key="8">
    <source>
        <dbReference type="ARBA" id="ARBA00023284"/>
    </source>
</evidence>
<organism evidence="14 15">
    <name type="scientific">Candidatus Uhrbacteria bacterium CG22_combo_CG10-13_8_21_14_all_47_17</name>
    <dbReference type="NCBI Taxonomy" id="1975041"/>
    <lineage>
        <taxon>Bacteria</taxon>
        <taxon>Candidatus Uhriibacteriota</taxon>
    </lineage>
</organism>
<proteinExistence type="inferred from homology"/>
<dbReference type="Proteomes" id="UP000231581">
    <property type="component" value="Unassembled WGS sequence"/>
</dbReference>
<dbReference type="Pfam" id="PF00578">
    <property type="entry name" value="AhpC-TSA"/>
    <property type="match status" value="1"/>
</dbReference>
<dbReference type="InterPro" id="IPR024706">
    <property type="entry name" value="Peroxiredoxin_AhpC-typ"/>
</dbReference>
<dbReference type="CDD" id="cd03017">
    <property type="entry name" value="PRX_BCP"/>
    <property type="match status" value="1"/>
</dbReference>
<evidence type="ECO:0000256" key="3">
    <source>
        <dbReference type="ARBA" id="ARBA00013017"/>
    </source>
</evidence>
<dbReference type="InterPro" id="IPR000866">
    <property type="entry name" value="AhpC/TSA"/>
</dbReference>
<dbReference type="InterPro" id="IPR013766">
    <property type="entry name" value="Thioredoxin_domain"/>
</dbReference>
<dbReference type="SUPFAM" id="SSF52833">
    <property type="entry name" value="Thioredoxin-like"/>
    <property type="match status" value="1"/>
</dbReference>
<protein>
    <recommendedName>
        <fullName evidence="3">thioredoxin-dependent peroxiredoxin</fullName>
        <ecNumber evidence="3">1.11.1.24</ecNumber>
    </recommendedName>
    <alternativeName>
        <fullName evidence="9">Thioredoxin peroxidase</fullName>
    </alternativeName>
</protein>
<feature type="active site" description="Cysteine sulfenic acid (-SOH) intermediate; for peroxidase activity" evidence="12">
    <location>
        <position position="49"/>
    </location>
</feature>
<dbReference type="Gene3D" id="3.40.30.10">
    <property type="entry name" value="Glutaredoxin"/>
    <property type="match status" value="1"/>
</dbReference>
<evidence type="ECO:0000313" key="15">
    <source>
        <dbReference type="Proteomes" id="UP000231581"/>
    </source>
</evidence>
<reference evidence="14 15" key="1">
    <citation type="submission" date="2017-09" db="EMBL/GenBank/DDBJ databases">
        <title>Depth-based differentiation of microbial function through sediment-hosted aquifers and enrichment of novel symbionts in the deep terrestrial subsurface.</title>
        <authorList>
            <person name="Probst A.J."/>
            <person name="Ladd B."/>
            <person name="Jarett J.K."/>
            <person name="Geller-Mcgrath D.E."/>
            <person name="Sieber C.M."/>
            <person name="Emerson J.B."/>
            <person name="Anantharaman K."/>
            <person name="Thomas B.C."/>
            <person name="Malmstrom R."/>
            <person name="Stieglmeier M."/>
            <person name="Klingl A."/>
            <person name="Woyke T."/>
            <person name="Ryan C.M."/>
            <person name="Banfield J.F."/>
        </authorList>
    </citation>
    <scope>NUCLEOTIDE SEQUENCE [LARGE SCALE GENOMIC DNA]</scope>
    <source>
        <strain evidence="14">CG22_combo_CG10-13_8_21_14_all_47_17</strain>
    </source>
</reference>
<dbReference type="GO" id="GO:0045454">
    <property type="term" value="P:cell redox homeostasis"/>
    <property type="evidence" value="ECO:0007669"/>
    <property type="project" value="TreeGrafter"/>
</dbReference>
<evidence type="ECO:0000256" key="9">
    <source>
        <dbReference type="ARBA" id="ARBA00032824"/>
    </source>
</evidence>
<feature type="domain" description="Thioredoxin" evidence="13">
    <location>
        <begin position="6"/>
        <end position="153"/>
    </location>
</feature>
<evidence type="ECO:0000256" key="2">
    <source>
        <dbReference type="ARBA" id="ARBA00011245"/>
    </source>
</evidence>
<dbReference type="GO" id="GO:0034599">
    <property type="term" value="P:cellular response to oxidative stress"/>
    <property type="evidence" value="ECO:0007669"/>
    <property type="project" value="TreeGrafter"/>
</dbReference>
<sequence>MQKKPLVIGGKAPDFTLKDETGAARALSDTLKEGPVVLIFYPGDLTPGCTIQLSAARNAWQDFQDLGIHLYAISSANAASHARFAELLKLPFPLLVDSKLAIAKKYSASETRFLSTVTKRMVYGISSDGILRYIRRGMPKQAEVLKAMRPYARVPQK</sequence>
<dbReference type="GO" id="GO:0008379">
    <property type="term" value="F:thioredoxin peroxidase activity"/>
    <property type="evidence" value="ECO:0007669"/>
    <property type="project" value="TreeGrafter"/>
</dbReference>
<dbReference type="AlphaFoldDB" id="A0A2H0BS64"/>
<evidence type="ECO:0000259" key="13">
    <source>
        <dbReference type="PROSITE" id="PS51352"/>
    </source>
</evidence>
<evidence type="ECO:0000256" key="4">
    <source>
        <dbReference type="ARBA" id="ARBA00022559"/>
    </source>
</evidence>
<keyword evidence="8" id="KW-0676">Redox-active center</keyword>